<dbReference type="EMBL" id="FOFB01000002">
    <property type="protein sequence ID" value="SEP73798.1"/>
    <property type="molecule type" value="Genomic_DNA"/>
</dbReference>
<protein>
    <submittedName>
        <fullName evidence="3">Outer membrane protein beta-barrel domain-containing protein</fullName>
    </submittedName>
</protein>
<dbReference type="InParanoid" id="A0A1H9ACU1"/>
<evidence type="ECO:0000256" key="1">
    <source>
        <dbReference type="SAM" id="SignalP"/>
    </source>
</evidence>
<evidence type="ECO:0000259" key="2">
    <source>
        <dbReference type="Pfam" id="PF19573"/>
    </source>
</evidence>
<dbReference type="InterPro" id="IPR045743">
    <property type="entry name" value="DUF6089"/>
</dbReference>
<gene>
    <name evidence="3" type="ORF">SAMN05444359_10229</name>
</gene>
<name>A0A1H9ACU1_9BACT</name>
<dbReference type="OrthoDB" id="654178at2"/>
<dbReference type="AlphaFoldDB" id="A0A1H9ACU1"/>
<dbReference type="RefSeq" id="WP_090165428.1">
    <property type="nucleotide sequence ID" value="NZ_FOFB01000002.1"/>
</dbReference>
<dbReference type="SUPFAM" id="SSF56925">
    <property type="entry name" value="OMPA-like"/>
    <property type="match status" value="1"/>
</dbReference>
<evidence type="ECO:0000313" key="4">
    <source>
        <dbReference type="Proteomes" id="UP000199021"/>
    </source>
</evidence>
<dbReference type="InterPro" id="IPR011250">
    <property type="entry name" value="OMP/PagP_B-barrel"/>
</dbReference>
<feature type="domain" description="DUF6089" evidence="2">
    <location>
        <begin position="14"/>
        <end position="209"/>
    </location>
</feature>
<dbReference type="STRING" id="478744.SAMN05444359_10229"/>
<sequence>MTIFRFLPALLFVLCLLPTGADAQLEMRGLEIGPWAGASWYLGDLNTDYRLDRPNAAGGFGARYNFNHRLAAKLSFNYGKVEAYDSDSNNPFEQNRNLSFQSDIYDGTLQFEFNFLPYYHGHKEYFFTPYAFAGVSVFRYNPKTETDDGDLVELRDLGTEGQLRGEEYQVLSTALAYGIGFKWDLSYEISMDVNIGVRNASTDYLDDVSTVYPDFSDLSRSRGPVAAELYDRGLMLDGEGNRIDREGEQRGDDTLKDRYFFIGLGFNYYFGDVRCPSYGNKRRR</sequence>
<proteinExistence type="predicted"/>
<keyword evidence="4" id="KW-1185">Reference proteome</keyword>
<evidence type="ECO:0000313" key="3">
    <source>
        <dbReference type="EMBL" id="SEP73798.1"/>
    </source>
</evidence>
<dbReference type="Proteomes" id="UP000199021">
    <property type="component" value="Unassembled WGS sequence"/>
</dbReference>
<dbReference type="Pfam" id="PF19573">
    <property type="entry name" value="DUF6089"/>
    <property type="match status" value="1"/>
</dbReference>
<feature type="chain" id="PRO_5011743630" evidence="1">
    <location>
        <begin position="24"/>
        <end position="284"/>
    </location>
</feature>
<organism evidence="3 4">
    <name type="scientific">Neolewinella agarilytica</name>
    <dbReference type="NCBI Taxonomy" id="478744"/>
    <lineage>
        <taxon>Bacteria</taxon>
        <taxon>Pseudomonadati</taxon>
        <taxon>Bacteroidota</taxon>
        <taxon>Saprospiria</taxon>
        <taxon>Saprospirales</taxon>
        <taxon>Lewinellaceae</taxon>
        <taxon>Neolewinella</taxon>
    </lineage>
</organism>
<reference evidence="4" key="1">
    <citation type="submission" date="2016-10" db="EMBL/GenBank/DDBJ databases">
        <authorList>
            <person name="Varghese N."/>
            <person name="Submissions S."/>
        </authorList>
    </citation>
    <scope>NUCLEOTIDE SEQUENCE [LARGE SCALE GENOMIC DNA]</scope>
    <source>
        <strain evidence="4">DSM 24740</strain>
    </source>
</reference>
<dbReference type="Gene3D" id="2.40.160.20">
    <property type="match status" value="1"/>
</dbReference>
<accession>A0A1H9ACU1</accession>
<keyword evidence="1" id="KW-0732">Signal</keyword>
<feature type="signal peptide" evidence="1">
    <location>
        <begin position="1"/>
        <end position="23"/>
    </location>
</feature>